<evidence type="ECO:0000313" key="2">
    <source>
        <dbReference type="EMBL" id="MQS15420.1"/>
    </source>
</evidence>
<feature type="transmembrane region" description="Helical" evidence="1">
    <location>
        <begin position="178"/>
        <end position="211"/>
    </location>
</feature>
<sequence>MCWSTQADAVAGGVVASVGALCLARAHRSGRPQRLPLAALPLVLGAHQLIEALVWLGADGDLPAALADPARTAWAAIALPLLPILVPAAVWCASTEPGHPASPSRRRLLAGLTTLGTTVAIPLAAAVAHHPVTATEHGHTLSYGLGVPHPAVLLTGYLLATVGSLLTSGDPTLRRLGLLTGAGAAVCALLWRLAFLSTWCALAALVSVLLLHWSGRPPYSLAPHASDEPGKVSR</sequence>
<dbReference type="Pfam" id="PF20334">
    <property type="entry name" value="DUF6629"/>
    <property type="match status" value="1"/>
</dbReference>
<protein>
    <recommendedName>
        <fullName evidence="4">DUF998 domain-containing protein</fullName>
    </recommendedName>
</protein>
<dbReference type="AlphaFoldDB" id="A0A6N7KV75"/>
<feature type="transmembrane region" description="Helical" evidence="1">
    <location>
        <begin position="147"/>
        <end position="166"/>
    </location>
</feature>
<comment type="caution">
    <text evidence="2">The sequence shown here is derived from an EMBL/GenBank/DDBJ whole genome shotgun (WGS) entry which is preliminary data.</text>
</comment>
<keyword evidence="1" id="KW-1133">Transmembrane helix</keyword>
<keyword evidence="1" id="KW-0812">Transmembrane</keyword>
<keyword evidence="3" id="KW-1185">Reference proteome</keyword>
<evidence type="ECO:0008006" key="4">
    <source>
        <dbReference type="Google" id="ProtNLM"/>
    </source>
</evidence>
<organism evidence="2 3">
    <name type="scientific">Streptomyces kaniharaensis</name>
    <dbReference type="NCBI Taxonomy" id="212423"/>
    <lineage>
        <taxon>Bacteria</taxon>
        <taxon>Bacillati</taxon>
        <taxon>Actinomycetota</taxon>
        <taxon>Actinomycetes</taxon>
        <taxon>Kitasatosporales</taxon>
        <taxon>Streptomycetaceae</taxon>
        <taxon>Streptomyces</taxon>
    </lineage>
</organism>
<name>A0A6N7KV75_9ACTN</name>
<dbReference type="InterPro" id="IPR046737">
    <property type="entry name" value="DUF6629"/>
</dbReference>
<dbReference type="EMBL" id="WBOF01000001">
    <property type="protein sequence ID" value="MQS15420.1"/>
    <property type="molecule type" value="Genomic_DNA"/>
</dbReference>
<proteinExistence type="predicted"/>
<feature type="transmembrane region" description="Helical" evidence="1">
    <location>
        <begin position="107"/>
        <end position="127"/>
    </location>
</feature>
<feature type="transmembrane region" description="Helical" evidence="1">
    <location>
        <begin position="36"/>
        <end position="58"/>
    </location>
</feature>
<dbReference type="RefSeq" id="WP_153464933.1">
    <property type="nucleotide sequence ID" value="NZ_WBOF01000001.1"/>
</dbReference>
<feature type="transmembrane region" description="Helical" evidence="1">
    <location>
        <begin position="73"/>
        <end position="95"/>
    </location>
</feature>
<dbReference type="Proteomes" id="UP000450000">
    <property type="component" value="Unassembled WGS sequence"/>
</dbReference>
<keyword evidence="1" id="KW-0472">Membrane</keyword>
<evidence type="ECO:0000256" key="1">
    <source>
        <dbReference type="SAM" id="Phobius"/>
    </source>
</evidence>
<dbReference type="OrthoDB" id="4381840at2"/>
<evidence type="ECO:0000313" key="3">
    <source>
        <dbReference type="Proteomes" id="UP000450000"/>
    </source>
</evidence>
<feature type="transmembrane region" description="Helical" evidence="1">
    <location>
        <begin position="6"/>
        <end position="24"/>
    </location>
</feature>
<gene>
    <name evidence="2" type="ORF">F7Q99_24910</name>
</gene>
<accession>A0A6N7KV75</accession>
<reference evidence="2 3" key="1">
    <citation type="submission" date="2019-09" db="EMBL/GenBank/DDBJ databases">
        <title>Genome Sequences of Streptomyces kaniharaensis ATCC 21070.</title>
        <authorList>
            <person name="Zhu W."/>
            <person name="De Crecy-Lagard V."/>
            <person name="Richards N.G."/>
        </authorList>
    </citation>
    <scope>NUCLEOTIDE SEQUENCE [LARGE SCALE GENOMIC DNA]</scope>
    <source>
        <strain evidence="2 3">SF-557</strain>
    </source>
</reference>